<dbReference type="GO" id="GO:0005737">
    <property type="term" value="C:cytoplasm"/>
    <property type="evidence" value="ECO:0007669"/>
    <property type="project" value="UniProtKB-ARBA"/>
</dbReference>
<dbReference type="EMBL" id="CP003191">
    <property type="protein sequence ID" value="AEW22408.1"/>
    <property type="molecule type" value="Genomic_DNA"/>
</dbReference>
<dbReference type="GO" id="GO:0003735">
    <property type="term" value="F:structural constituent of ribosome"/>
    <property type="evidence" value="ECO:0007669"/>
    <property type="project" value="InterPro"/>
</dbReference>
<dbReference type="HOGENOM" id="CLU_100590_0_0_10"/>
<comment type="similarity">
    <text evidence="3">Belongs to the bacterial ribosomal protein bS16 family.</text>
</comment>
<dbReference type="eggNOG" id="COG0228">
    <property type="taxonomic scope" value="Bacteria"/>
</dbReference>
<dbReference type="InterPro" id="IPR023803">
    <property type="entry name" value="Ribosomal_bS16_dom_sf"/>
</dbReference>
<name>G8UN42_TANFA</name>
<keyword evidence="6" id="KW-1185">Reference proteome</keyword>
<dbReference type="SUPFAM" id="SSF54565">
    <property type="entry name" value="Ribosomal protein S16"/>
    <property type="match status" value="1"/>
</dbReference>
<proteinExistence type="inferred from homology"/>
<feature type="region of interest" description="Disordered" evidence="4">
    <location>
        <begin position="195"/>
        <end position="234"/>
    </location>
</feature>
<evidence type="ECO:0000313" key="5">
    <source>
        <dbReference type="EMBL" id="AEW22408.1"/>
    </source>
</evidence>
<gene>
    <name evidence="3 5" type="primary">rpsP</name>
    <name evidence="5" type="ordered locus">BFO_1728</name>
</gene>
<keyword evidence="2 3" id="KW-0687">Ribonucleoprotein</keyword>
<dbReference type="GO" id="GO:0006412">
    <property type="term" value="P:translation"/>
    <property type="evidence" value="ECO:0007669"/>
    <property type="project" value="UniProtKB-UniRule"/>
</dbReference>
<evidence type="ECO:0000256" key="4">
    <source>
        <dbReference type="SAM" id="MobiDB-lite"/>
    </source>
</evidence>
<dbReference type="Gene3D" id="3.30.1320.10">
    <property type="match status" value="1"/>
</dbReference>
<accession>G8UN42</accession>
<dbReference type="InterPro" id="IPR000307">
    <property type="entry name" value="Ribosomal_bS16"/>
</dbReference>
<protein>
    <recommendedName>
        <fullName evidence="3">Small ribosomal subunit protein bS16</fullName>
    </recommendedName>
</protein>
<organism evidence="5 6">
    <name type="scientific">Tannerella forsythia (strain ATCC 43037 / JCM 10827 / CCUG 21028 A / KCTC 5666 / FDC 338)</name>
    <name type="common">Bacteroides forsythus</name>
    <dbReference type="NCBI Taxonomy" id="203275"/>
    <lineage>
        <taxon>Bacteria</taxon>
        <taxon>Pseudomonadati</taxon>
        <taxon>Bacteroidota</taxon>
        <taxon>Bacteroidia</taxon>
        <taxon>Bacteroidales</taxon>
        <taxon>Tannerellaceae</taxon>
        <taxon>Tannerella</taxon>
    </lineage>
</organism>
<sequence>MINRKALDFSVGRSGGIKKMRIFAAQFFTNKVLFNYSNMATRIRLQRFGRKSYAFYQIVIADSRAPRDGKFIERIGSYNPNTNPATIDLNFDRALYWLQTGAQPTDTARMILSREGVCMKKHLLDGVKKGAFDEAKAEEKFQSWLTEKKLTLQKVKDAEREKSKAVVKARLDAEKEVNKAKAEAVAKKKAELAAAAEAKAKEEAAAAAAEEAVAAAPAEEAPETPQTEEAPKAE</sequence>
<dbReference type="Proteomes" id="UP000005436">
    <property type="component" value="Chromosome"/>
</dbReference>
<feature type="compositionally biased region" description="Low complexity" evidence="4">
    <location>
        <begin position="205"/>
        <end position="228"/>
    </location>
</feature>
<evidence type="ECO:0000256" key="3">
    <source>
        <dbReference type="HAMAP-Rule" id="MF_00385"/>
    </source>
</evidence>
<evidence type="ECO:0000256" key="2">
    <source>
        <dbReference type="ARBA" id="ARBA00023274"/>
    </source>
</evidence>
<dbReference type="PANTHER" id="PTHR12919:SF20">
    <property type="entry name" value="SMALL RIBOSOMAL SUBUNIT PROTEIN BS16M"/>
    <property type="match status" value="1"/>
</dbReference>
<dbReference type="HAMAP" id="MF_00385">
    <property type="entry name" value="Ribosomal_bS16"/>
    <property type="match status" value="1"/>
</dbReference>
<evidence type="ECO:0000256" key="1">
    <source>
        <dbReference type="ARBA" id="ARBA00022980"/>
    </source>
</evidence>
<keyword evidence="1 3" id="KW-0689">Ribosomal protein</keyword>
<dbReference type="Pfam" id="PF00886">
    <property type="entry name" value="Ribosomal_S16"/>
    <property type="match status" value="1"/>
</dbReference>
<dbReference type="NCBIfam" id="TIGR00002">
    <property type="entry name" value="S16"/>
    <property type="match status" value="1"/>
</dbReference>
<dbReference type="PATRIC" id="fig|203275.8.peg.1566"/>
<dbReference type="STRING" id="203275.BFO_1728"/>
<dbReference type="AlphaFoldDB" id="G8UN42"/>
<dbReference type="NCBIfam" id="NF011094">
    <property type="entry name" value="PRK14521.1"/>
    <property type="match status" value="1"/>
</dbReference>
<evidence type="ECO:0000313" key="6">
    <source>
        <dbReference type="Proteomes" id="UP000005436"/>
    </source>
</evidence>
<reference evidence="6" key="1">
    <citation type="submission" date="2011-12" db="EMBL/GenBank/DDBJ databases">
        <title>Complete sequence of Tannerella forsythia ATCC 43037.</title>
        <authorList>
            <person name="Dewhirst F."/>
            <person name="Tanner A."/>
            <person name="Izard J."/>
            <person name="Brinkac L."/>
            <person name="Durkin A.S."/>
            <person name="Hostetler J."/>
            <person name="Shetty J."/>
            <person name="Torralba M."/>
            <person name="Gill S."/>
            <person name="Nelson K."/>
        </authorList>
    </citation>
    <scope>NUCLEOTIDE SEQUENCE [LARGE SCALE GENOMIC DNA]</scope>
    <source>
        <strain evidence="6">ATCC 43037 / JCM 10827 / CCUG 33226 / KCTC 5666 / FDC 338</strain>
    </source>
</reference>
<dbReference type="KEGG" id="tfo:BFO_1728"/>
<dbReference type="GO" id="GO:0015935">
    <property type="term" value="C:small ribosomal subunit"/>
    <property type="evidence" value="ECO:0007669"/>
    <property type="project" value="TreeGrafter"/>
</dbReference>
<dbReference type="PANTHER" id="PTHR12919">
    <property type="entry name" value="30S RIBOSOMAL PROTEIN S16"/>
    <property type="match status" value="1"/>
</dbReference>